<dbReference type="GO" id="GO:0006313">
    <property type="term" value="P:DNA transposition"/>
    <property type="evidence" value="ECO:0007669"/>
    <property type="project" value="InterPro"/>
</dbReference>
<comment type="caution">
    <text evidence="3">The sequence shown here is derived from an EMBL/GenBank/DDBJ whole genome shotgun (WGS) entry which is preliminary data.</text>
</comment>
<feature type="region of interest" description="Disordered" evidence="1">
    <location>
        <begin position="74"/>
        <end position="106"/>
    </location>
</feature>
<accession>A0A2T4J9F3</accession>
<gene>
    <name evidence="3" type="ORF">C5F44_09090</name>
</gene>
<dbReference type="Proteomes" id="UP000241362">
    <property type="component" value="Unassembled WGS sequence"/>
</dbReference>
<dbReference type="GO" id="GO:0003677">
    <property type="term" value="F:DNA binding"/>
    <property type="evidence" value="ECO:0007669"/>
    <property type="project" value="InterPro"/>
</dbReference>
<organism evidence="3 4">
    <name type="scientific">Fuscovulum blasticum DSM 2131</name>
    <dbReference type="NCBI Taxonomy" id="1188250"/>
    <lineage>
        <taxon>Bacteria</taxon>
        <taxon>Pseudomonadati</taxon>
        <taxon>Pseudomonadota</taxon>
        <taxon>Alphaproteobacteria</taxon>
        <taxon>Rhodobacterales</taxon>
        <taxon>Paracoccaceae</taxon>
        <taxon>Pseudogemmobacter</taxon>
    </lineage>
</organism>
<dbReference type="EMBL" id="PZKE01000007">
    <property type="protein sequence ID" value="PTE14521.1"/>
    <property type="molecule type" value="Genomic_DNA"/>
</dbReference>
<keyword evidence="4" id="KW-1185">Reference proteome</keyword>
<dbReference type="AlphaFoldDB" id="A0A2T4J9F3"/>
<dbReference type="InterPro" id="IPR002559">
    <property type="entry name" value="Transposase_11"/>
</dbReference>
<evidence type="ECO:0000256" key="1">
    <source>
        <dbReference type="SAM" id="MobiDB-lite"/>
    </source>
</evidence>
<feature type="domain" description="Transposase IS4-like" evidence="2">
    <location>
        <begin position="30"/>
        <end position="73"/>
    </location>
</feature>
<name>A0A2T4J9F3_FUSBL</name>
<proteinExistence type="predicted"/>
<protein>
    <recommendedName>
        <fullName evidence="2">Transposase IS4-like domain-containing protein</fullName>
    </recommendedName>
</protein>
<evidence type="ECO:0000313" key="4">
    <source>
        <dbReference type="Proteomes" id="UP000241362"/>
    </source>
</evidence>
<reference evidence="3 4" key="1">
    <citation type="submission" date="2018-03" db="EMBL/GenBank/DDBJ databases">
        <title>Rhodobacter blasticus.</title>
        <authorList>
            <person name="Meyer T.E."/>
            <person name="Miller S."/>
            <person name="Lodha T."/>
            <person name="Gandham S."/>
            <person name="Chintalapati S."/>
            <person name="Chintalapati V.R."/>
        </authorList>
    </citation>
    <scope>NUCLEOTIDE SEQUENCE [LARGE SCALE GENOMIC DNA]</scope>
    <source>
        <strain evidence="3 4">DSM 2131</strain>
    </source>
</reference>
<evidence type="ECO:0000313" key="3">
    <source>
        <dbReference type="EMBL" id="PTE14521.1"/>
    </source>
</evidence>
<dbReference type="Pfam" id="PF01609">
    <property type="entry name" value="DDE_Tnp_1"/>
    <property type="match status" value="1"/>
</dbReference>
<evidence type="ECO:0000259" key="2">
    <source>
        <dbReference type="Pfam" id="PF01609"/>
    </source>
</evidence>
<dbReference type="GO" id="GO:0004803">
    <property type="term" value="F:transposase activity"/>
    <property type="evidence" value="ECO:0007669"/>
    <property type="project" value="InterPro"/>
</dbReference>
<sequence length="136" mass="14693">MAAIHSDEFKRDAVNPVDYIDATLRAILDGQPVRLHLTPGQASDKTAAPVLLDALPLGIVVADRGYDSLALVERRGGPRRHGAYPHPEPRPPATQRAPGPLPPTQPDRAVLLQTQAIPPYRHPLRKRSLGITGSLS</sequence>